<dbReference type="InterPro" id="IPR052988">
    <property type="entry name" value="Oryzine_lactonohydrolase"/>
</dbReference>
<dbReference type="GO" id="GO:0016787">
    <property type="term" value="F:hydrolase activity"/>
    <property type="evidence" value="ECO:0007669"/>
    <property type="project" value="UniProtKB-KW"/>
</dbReference>
<gene>
    <name evidence="2" type="ORF">K402DRAFT_378287</name>
</gene>
<evidence type="ECO:0000313" key="3">
    <source>
        <dbReference type="Proteomes" id="UP000800041"/>
    </source>
</evidence>
<organism evidence="2 3">
    <name type="scientific">Aulographum hederae CBS 113979</name>
    <dbReference type="NCBI Taxonomy" id="1176131"/>
    <lineage>
        <taxon>Eukaryota</taxon>
        <taxon>Fungi</taxon>
        <taxon>Dikarya</taxon>
        <taxon>Ascomycota</taxon>
        <taxon>Pezizomycotina</taxon>
        <taxon>Dothideomycetes</taxon>
        <taxon>Pleosporomycetidae</taxon>
        <taxon>Aulographales</taxon>
        <taxon>Aulographaceae</taxon>
    </lineage>
</organism>
<evidence type="ECO:0000313" key="2">
    <source>
        <dbReference type="EMBL" id="KAF1986006.1"/>
    </source>
</evidence>
<feature type="non-terminal residue" evidence="2">
    <location>
        <position position="1"/>
    </location>
</feature>
<dbReference type="PANTHER" id="PTHR47064">
    <property type="entry name" value="PUTATIVE (AFU_ORTHOLOGUE AFUA_1G08990)-RELATED"/>
    <property type="match status" value="1"/>
</dbReference>
<dbReference type="EMBL" id="ML977159">
    <property type="protein sequence ID" value="KAF1986006.1"/>
    <property type="molecule type" value="Genomic_DNA"/>
</dbReference>
<dbReference type="Gene3D" id="2.120.10.30">
    <property type="entry name" value="TolB, C-terminal domain"/>
    <property type="match status" value="1"/>
</dbReference>
<dbReference type="OrthoDB" id="423498at2759"/>
<evidence type="ECO:0000259" key="1">
    <source>
        <dbReference type="Pfam" id="PF08450"/>
    </source>
</evidence>
<dbReference type="Pfam" id="PF08450">
    <property type="entry name" value="SGL"/>
    <property type="match status" value="1"/>
</dbReference>
<keyword evidence="2" id="KW-0378">Hydrolase</keyword>
<protein>
    <submittedName>
        <fullName evidence="2">Lactonohydrolase</fullName>
    </submittedName>
</protein>
<reference evidence="2" key="1">
    <citation type="journal article" date="2020" name="Stud. Mycol.">
        <title>101 Dothideomycetes genomes: a test case for predicting lifestyles and emergence of pathogens.</title>
        <authorList>
            <person name="Haridas S."/>
            <person name="Albert R."/>
            <person name="Binder M."/>
            <person name="Bloem J."/>
            <person name="Labutti K."/>
            <person name="Salamov A."/>
            <person name="Andreopoulos B."/>
            <person name="Baker S."/>
            <person name="Barry K."/>
            <person name="Bills G."/>
            <person name="Bluhm B."/>
            <person name="Cannon C."/>
            <person name="Castanera R."/>
            <person name="Culley D."/>
            <person name="Daum C."/>
            <person name="Ezra D."/>
            <person name="Gonzalez J."/>
            <person name="Henrissat B."/>
            <person name="Kuo A."/>
            <person name="Liang C."/>
            <person name="Lipzen A."/>
            <person name="Lutzoni F."/>
            <person name="Magnuson J."/>
            <person name="Mondo S."/>
            <person name="Nolan M."/>
            <person name="Ohm R."/>
            <person name="Pangilinan J."/>
            <person name="Park H.-J."/>
            <person name="Ramirez L."/>
            <person name="Alfaro M."/>
            <person name="Sun H."/>
            <person name="Tritt A."/>
            <person name="Yoshinaga Y."/>
            <person name="Zwiers L.-H."/>
            <person name="Turgeon B."/>
            <person name="Goodwin S."/>
            <person name="Spatafora J."/>
            <person name="Crous P."/>
            <person name="Grigoriev I."/>
        </authorList>
    </citation>
    <scope>NUCLEOTIDE SEQUENCE</scope>
    <source>
        <strain evidence="2">CBS 113979</strain>
    </source>
</reference>
<dbReference type="SUPFAM" id="SSF63829">
    <property type="entry name" value="Calcium-dependent phosphotriesterase"/>
    <property type="match status" value="1"/>
</dbReference>
<dbReference type="InterPro" id="IPR011042">
    <property type="entry name" value="6-blade_b-propeller_TolB-like"/>
</dbReference>
<dbReference type="InterPro" id="IPR013658">
    <property type="entry name" value="SGL"/>
</dbReference>
<dbReference type="AlphaFoldDB" id="A0A6G1GYG5"/>
<dbReference type="Proteomes" id="UP000800041">
    <property type="component" value="Unassembled WGS sequence"/>
</dbReference>
<sequence>MTSITSIDMMAMATSLPYCSSIASFAASANDSLNFLSYDSSFTNSILAPGAPYHLISTEPTMAFHESGVYHHATNSVYISSSYSTENYPSAMTVYNLTSDEVYSTHFPDLYEANGGTAYTPPSPSNASLTTPSYPPYLLLCDAGTLTHPSALKLLNPTQNTTTPLLTSFYGRPFASLNDIRQHPRTGELFLTDNSYGAIEAYRSTPTIPSQVYRFNPSTGAVFVVASGFVEPNGFEFSPDLKTAYITDTGEELSTTAVNRTRPAAIYAFDLSTDGATLSNRRVFAYSDAGIPDGVHTDDAGNVWAACADAFGRGLSVWSREGRLVGKISVGEGQGVNAFVFVPGGVMVFAQERLWWVGLRVRGREVARDFYGRGSA</sequence>
<feature type="domain" description="SMP-30/Gluconolactonase/LRE-like region" evidence="1">
    <location>
        <begin position="149"/>
        <end position="339"/>
    </location>
</feature>
<keyword evidence="3" id="KW-1185">Reference proteome</keyword>
<accession>A0A6G1GYG5</accession>
<dbReference type="PANTHER" id="PTHR47064:SF2">
    <property type="entry name" value="SMP-30_GLUCONOLACTONASE_LRE-LIKE REGION DOMAIN-CONTAINING PROTEIN-RELATED"/>
    <property type="match status" value="1"/>
</dbReference>
<proteinExistence type="predicted"/>
<name>A0A6G1GYG5_9PEZI</name>